<evidence type="ECO:0000313" key="3">
    <source>
        <dbReference type="Proteomes" id="UP000002171"/>
    </source>
</evidence>
<dbReference type="Proteomes" id="UP000002171">
    <property type="component" value="Unassembled WGS sequence"/>
</dbReference>
<evidence type="ECO:0000313" key="2">
    <source>
        <dbReference type="EMBL" id="EAR62089.1"/>
    </source>
</evidence>
<sequence>MKILILIALTVTLFPLSASFADPITDAVNECRSIKEPASRLSCYDLLDIAALQLSSTPRFQGKRTVKTDLFSISEPAIIRYQSDGAIFVLAVHNEAGDVVQNLHIGGGGEDQYLLEEPGRYYLRVNGSTTWRIWIEQP</sequence>
<reference evidence="2 3" key="1">
    <citation type="submission" date="2006-02" db="EMBL/GenBank/DDBJ databases">
        <authorList>
            <person name="Pinhassi J."/>
            <person name="Pedros-Alio C."/>
            <person name="Ferriera S."/>
            <person name="Johnson J."/>
            <person name="Kravitz S."/>
            <person name="Halpern A."/>
            <person name="Remington K."/>
            <person name="Beeson K."/>
            <person name="Tran B."/>
            <person name="Rogers Y.-H."/>
            <person name="Friedman R."/>
            <person name="Venter J.C."/>
        </authorList>
    </citation>
    <scope>NUCLEOTIDE SEQUENCE [LARGE SCALE GENOMIC DNA]</scope>
    <source>
        <strain evidence="2 3">MED92</strain>
    </source>
</reference>
<protein>
    <submittedName>
        <fullName evidence="2">Uncharacterized protein</fullName>
    </submittedName>
</protein>
<accession>A0A7U8C950</accession>
<keyword evidence="1" id="KW-0732">Signal</keyword>
<dbReference type="EMBL" id="AAOW01000004">
    <property type="protein sequence ID" value="EAR62089.1"/>
    <property type="molecule type" value="Genomic_DNA"/>
</dbReference>
<proteinExistence type="predicted"/>
<gene>
    <name evidence="2" type="ORF">MED92_10299</name>
</gene>
<dbReference type="RefSeq" id="WP_007019726.1">
    <property type="nucleotide sequence ID" value="NZ_CH724125.1"/>
</dbReference>
<organism evidence="2 3">
    <name type="scientific">Neptuniibacter caesariensis</name>
    <dbReference type="NCBI Taxonomy" id="207954"/>
    <lineage>
        <taxon>Bacteria</taxon>
        <taxon>Pseudomonadati</taxon>
        <taxon>Pseudomonadota</taxon>
        <taxon>Gammaproteobacteria</taxon>
        <taxon>Oceanospirillales</taxon>
        <taxon>Oceanospirillaceae</taxon>
        <taxon>Neptuniibacter</taxon>
    </lineage>
</organism>
<comment type="caution">
    <text evidence="2">The sequence shown here is derived from an EMBL/GenBank/DDBJ whole genome shotgun (WGS) entry which is preliminary data.</text>
</comment>
<feature type="signal peptide" evidence="1">
    <location>
        <begin position="1"/>
        <end position="20"/>
    </location>
</feature>
<dbReference type="AlphaFoldDB" id="A0A7U8C950"/>
<name>A0A7U8C950_NEPCE</name>
<keyword evidence="3" id="KW-1185">Reference proteome</keyword>
<evidence type="ECO:0000256" key="1">
    <source>
        <dbReference type="SAM" id="SignalP"/>
    </source>
</evidence>
<feature type="chain" id="PRO_5031355293" evidence="1">
    <location>
        <begin position="21"/>
        <end position="138"/>
    </location>
</feature>
<dbReference type="OrthoDB" id="7775010at2"/>